<protein>
    <submittedName>
        <fullName evidence="2">Putative amidophosphoribosyltransferase</fullName>
    </submittedName>
</protein>
<evidence type="ECO:0000313" key="3">
    <source>
        <dbReference type="Proteomes" id="UP000253034"/>
    </source>
</evidence>
<keyword evidence="3" id="KW-1185">Reference proteome</keyword>
<proteinExistence type="inferred from homology"/>
<dbReference type="InterPro" id="IPR000836">
    <property type="entry name" value="PRTase_dom"/>
</dbReference>
<sequence length="217" mass="25232">MYEMYIIGIWLQTQAKSDKFWGWGIVTRDPIRIWGNWEEGYAIDLHTISSNYLGDNEYGHPIFDTKRSEIGELLYKLKYRHNKEIIDDIIKMINPFVSTWTKKLNINVIIPIPPSNKSREYQPVDIIAEALASKLNLYYCNNFLIKNSDVQSKNLDDKNVISHSMTRNKHFTKKVNVLLIDDLYKSGASMNEAVRVLSEDRNVANVYVLALTKARRS</sequence>
<dbReference type="InterPro" id="IPR051910">
    <property type="entry name" value="ComF/GntX_DNA_util-trans"/>
</dbReference>
<gene>
    <name evidence="2" type="ORF">DFR58_101145</name>
</gene>
<dbReference type="Proteomes" id="UP000253034">
    <property type="component" value="Unassembled WGS sequence"/>
</dbReference>
<organism evidence="2 3">
    <name type="scientific">Anaerobacterium chartisolvens</name>
    <dbReference type="NCBI Taxonomy" id="1297424"/>
    <lineage>
        <taxon>Bacteria</taxon>
        <taxon>Bacillati</taxon>
        <taxon>Bacillota</taxon>
        <taxon>Clostridia</taxon>
        <taxon>Eubacteriales</taxon>
        <taxon>Oscillospiraceae</taxon>
        <taxon>Anaerobacterium</taxon>
    </lineage>
</organism>
<dbReference type="Gene3D" id="3.40.50.2020">
    <property type="match status" value="1"/>
</dbReference>
<evidence type="ECO:0000313" key="2">
    <source>
        <dbReference type="EMBL" id="RCX20943.1"/>
    </source>
</evidence>
<comment type="caution">
    <text evidence="2">The sequence shown here is derived from an EMBL/GenBank/DDBJ whole genome shotgun (WGS) entry which is preliminary data.</text>
</comment>
<dbReference type="InterPro" id="IPR029057">
    <property type="entry name" value="PRTase-like"/>
</dbReference>
<keyword evidence="2" id="KW-0808">Transferase</keyword>
<dbReference type="PANTHER" id="PTHR47505:SF1">
    <property type="entry name" value="DNA UTILIZATION PROTEIN YHGH"/>
    <property type="match status" value="1"/>
</dbReference>
<dbReference type="PANTHER" id="PTHR47505">
    <property type="entry name" value="DNA UTILIZATION PROTEIN YHGH"/>
    <property type="match status" value="1"/>
</dbReference>
<comment type="similarity">
    <text evidence="1">Belongs to the ComF/GntX family.</text>
</comment>
<dbReference type="SUPFAM" id="SSF53271">
    <property type="entry name" value="PRTase-like"/>
    <property type="match status" value="1"/>
</dbReference>
<dbReference type="AlphaFoldDB" id="A0A369BHB4"/>
<name>A0A369BHB4_9FIRM</name>
<accession>A0A369BHB4</accession>
<dbReference type="GO" id="GO:0016757">
    <property type="term" value="F:glycosyltransferase activity"/>
    <property type="evidence" value="ECO:0007669"/>
    <property type="project" value="UniProtKB-KW"/>
</dbReference>
<evidence type="ECO:0000256" key="1">
    <source>
        <dbReference type="ARBA" id="ARBA00008007"/>
    </source>
</evidence>
<keyword evidence="2" id="KW-0328">Glycosyltransferase</keyword>
<dbReference type="CDD" id="cd06223">
    <property type="entry name" value="PRTases_typeI"/>
    <property type="match status" value="1"/>
</dbReference>
<dbReference type="EMBL" id="QPJT01000001">
    <property type="protein sequence ID" value="RCX20943.1"/>
    <property type="molecule type" value="Genomic_DNA"/>
</dbReference>
<reference evidence="2 3" key="1">
    <citation type="submission" date="2018-07" db="EMBL/GenBank/DDBJ databases">
        <title>Genomic Encyclopedia of Type Strains, Phase IV (KMG-IV): sequencing the most valuable type-strain genomes for metagenomic binning, comparative biology and taxonomic classification.</title>
        <authorList>
            <person name="Goeker M."/>
        </authorList>
    </citation>
    <scope>NUCLEOTIDE SEQUENCE [LARGE SCALE GENOMIC DNA]</scope>
    <source>
        <strain evidence="2 3">DSM 27016</strain>
    </source>
</reference>